<proteinExistence type="predicted"/>
<gene>
    <name evidence="3" type="ORF">HZU40_23695</name>
</gene>
<dbReference type="SUPFAM" id="SSF49313">
    <property type="entry name" value="Cadherin-like"/>
    <property type="match status" value="1"/>
</dbReference>
<dbReference type="SUPFAM" id="SSF53474">
    <property type="entry name" value="alpha/beta-Hydrolases"/>
    <property type="match status" value="1"/>
</dbReference>
<dbReference type="KEGG" id="mflu:HZU40_23695"/>
<dbReference type="SUPFAM" id="SSF51004">
    <property type="entry name" value="C-terminal (heme d1) domain of cytochrome cd1-nitrite reductase"/>
    <property type="match status" value="3"/>
</dbReference>
<name>A0A7G8PA34_9MYCO</name>
<dbReference type="InterPro" id="IPR011964">
    <property type="entry name" value="YVTN_b-propeller_repeat"/>
</dbReference>
<sequence length="1742" mass="177469">MKTASQPKPSITNVKPSVTAPVSSLSTDVVTPEPAPEVKASAGTASRDAVVAPLLSPLVAPGTDVPVQSPAEWVLLAAARRQIGSDTGEQSTVAAALSTSQPLATATGSGAVPNSAPTATVTVGKPSITTGVVTGTVKGVDVDKDVLTYSTPATTAKGGTVQITATNGKFTYTPSVNARQTAATSLDPADKQDSFVVTVTDAFGATGTVTVQVAIDPNNIPVAGAHVVNAPNDTTGAVTGTVKVTDLDKDKLTYTTVATTAKGKITLNASTGAFTYTPTQAAREAAASTAVAAKQDSFIVTIKDAQGASITTPVTVYVSPNKAPTIPTITGISTNPTTGVVTGTVTATDPDAEPGAVVKYTVGATATKSKVSIDAKTGAFTYTPTAAARHAATLKVSPVTSDTFTVSVTDAKGAITTKTVTLEILPSVNTTPAAKVPTPKTNATTGLVTGTIAGSDKDKDTLTYRVSTNAANGSVTIDGKGKFVYAATSQARHSAAANDAVAKSDSFTITVNDGHGGLVDVPVNVEISPQNTAPANITSTVGQPSSSTGVVNGSIVATDSDHDALSFTAPAGTKKGAIVIRPDGTFSYTPTATALATARALGASSAAKTDKFTVKVDDGHGGVASVAVSLAFVNAAPVGGVPSIGTPDGRTGAVSTRVSFSDPDGDKLTYGTAGIPPTRGTIVMKADGTFTYTPTATARLAAGIASTAVTDTFAVTATDSHGAVTSVNVVVPVDPARHIVTGSIAVGSAPSAVIVSHDGSRAYVTNYADGTLSVLNTATNVAVGTPIKLGVLPGALSTSADGTRIYVVGIDAATNAGKLVVVNAATNKVVGPPVAVGVYPTGIAVSPDGARAYVTNGGDNTLTVVDVANNVTVGTPIAVGLSPTSVAITPDGTRAYITNGGSNTVTVINAATGAVIGTPILVGGLPIGIAVAPNGTRAYVANANAGTVSVINTASNTVVGSPISVGPNPQAIAVSPDGARIYVVGTDGALTVINAATNTVMGGPLSLGGRSSGVAVNADGTRIYAITAANALTVVSLSSTKNAPTAPVAPGAATTNANGSVVGTLGISDPTAVTYSVTMRPTLGTVTVKADGSYIYTPTAAARQYASTAPVTDTFTINATNTRGASTPLTITLTVAPASVTVVAPEFADPIVAYHTEYEIDQPRMFLALPNGLRAYTINGVQTAYNTRESDTISVIDTVANVVLGEPIRVDDSIADAALTPNGRYLYVVRAYAESVRVFDTSLNNSVVAEIPVGAGPSEIIASPDGKRMYVLNGGDGFSAPTISVIDTASKAVVGNAIGLNVSPTKLVVSNDSSRLYVLGDDIDVIDTNTRSVIRNIAVGQYFVQDALSPNGRTLYLTTFDGTKVLAVDTATGAVSTRVTNTDYYFQDLAISPDGTRLYTTTLDRVLGVFDAQTGAVIAKTKFDGQPLSIAVSPDGTRVYALTYYVGVQGTGTRLLTLDTTRNTFIGTPLVLSRSVWHTMNISADGSRVYVPASVDGGTYVVDTGRAVQTVSTPTAQDLYTRLRQLTDYPWSKDGLAIEQVQDSAGTKRVIVYFGGTVFDTGDNTTATREALRNLPLYFDNFVDHTITNRIDDVLKDLPASTEIMFVGYSMGGMDAQNIAAAWISEHHKGTVTTVLTFASPIVQSPGPSAKHVVHMRANFDPVPLLGIAGFGRFEADWLGNGQIFAVNANVPPTLDLGHLHGDPRTYIDVGRQFDDAVATRYPMIKADLARFAGTVIEHRLY</sequence>
<evidence type="ECO:0000313" key="4">
    <source>
        <dbReference type="Proteomes" id="UP000515498"/>
    </source>
</evidence>
<protein>
    <recommendedName>
        <fullName evidence="2">GPI inositol-deacylase PGAP1-like alpha/beta domain-containing protein</fullName>
    </recommendedName>
</protein>
<feature type="compositionally biased region" description="Polar residues" evidence="1">
    <location>
        <begin position="1"/>
        <end position="29"/>
    </location>
</feature>
<dbReference type="Pfam" id="PF17963">
    <property type="entry name" value="Big_9"/>
    <property type="match status" value="7"/>
</dbReference>
<accession>A0A7G8PA34</accession>
<evidence type="ECO:0000313" key="3">
    <source>
        <dbReference type="EMBL" id="QNJ91200.1"/>
    </source>
</evidence>
<dbReference type="InterPro" id="IPR015943">
    <property type="entry name" value="WD40/YVTN_repeat-like_dom_sf"/>
</dbReference>
<dbReference type="Pfam" id="PF07819">
    <property type="entry name" value="PGAP1"/>
    <property type="match status" value="1"/>
</dbReference>
<dbReference type="InterPro" id="IPR010221">
    <property type="entry name" value="VCBS_dom"/>
</dbReference>
<organism evidence="3 4">
    <name type="scientific">Mycolicibacterium fluoranthenivorans</name>
    <dbReference type="NCBI Taxonomy" id="258505"/>
    <lineage>
        <taxon>Bacteria</taxon>
        <taxon>Bacillati</taxon>
        <taxon>Actinomycetota</taxon>
        <taxon>Actinomycetes</taxon>
        <taxon>Mycobacteriales</taxon>
        <taxon>Mycobacteriaceae</taxon>
        <taxon>Mycolicibacterium</taxon>
    </lineage>
</organism>
<dbReference type="InterPro" id="IPR011048">
    <property type="entry name" value="Haem_d1_sf"/>
</dbReference>
<dbReference type="GO" id="GO:0016788">
    <property type="term" value="F:hydrolase activity, acting on ester bonds"/>
    <property type="evidence" value="ECO:0007669"/>
    <property type="project" value="InterPro"/>
</dbReference>
<reference evidence="3 4" key="1">
    <citation type="submission" date="2020-07" db="EMBL/GenBank/DDBJ databases">
        <title>Draft genome sequence of four isobutane-metabolizing strains capable of cometabolically degrading diverse ether contaminants.</title>
        <authorList>
            <person name="Chen W."/>
            <person name="Faulkner N."/>
            <person name="Smith C."/>
            <person name="Hyman M."/>
        </authorList>
    </citation>
    <scope>NUCLEOTIDE SEQUENCE [LARGE SCALE GENOMIC DNA]</scope>
    <source>
        <strain evidence="3 4">2A</strain>
    </source>
</reference>
<dbReference type="RefSeq" id="WP_187096012.1">
    <property type="nucleotide sequence ID" value="NZ_CP059894.1"/>
</dbReference>
<feature type="domain" description="GPI inositol-deacylase PGAP1-like alpha/beta" evidence="2">
    <location>
        <begin position="1582"/>
        <end position="1656"/>
    </location>
</feature>
<dbReference type="InterPro" id="IPR001680">
    <property type="entry name" value="WD40_rpt"/>
</dbReference>
<evidence type="ECO:0000256" key="1">
    <source>
        <dbReference type="SAM" id="MobiDB-lite"/>
    </source>
</evidence>
<dbReference type="EMBL" id="CP059894">
    <property type="protein sequence ID" value="QNJ91200.1"/>
    <property type="molecule type" value="Genomic_DNA"/>
</dbReference>
<dbReference type="Gene3D" id="2.60.40.60">
    <property type="entry name" value="Cadherins"/>
    <property type="match status" value="1"/>
</dbReference>
<dbReference type="NCBIfam" id="TIGR01965">
    <property type="entry name" value="VCBS_repeat"/>
    <property type="match status" value="7"/>
</dbReference>
<evidence type="ECO:0000259" key="2">
    <source>
        <dbReference type="Pfam" id="PF07819"/>
    </source>
</evidence>
<dbReference type="SMART" id="SM00320">
    <property type="entry name" value="WD40"/>
    <property type="match status" value="4"/>
</dbReference>
<dbReference type="InterPro" id="IPR015919">
    <property type="entry name" value="Cadherin-like_sf"/>
</dbReference>
<dbReference type="NCBIfam" id="TIGR02276">
    <property type="entry name" value="beta_rpt_yvtn"/>
    <property type="match status" value="2"/>
</dbReference>
<dbReference type="Proteomes" id="UP000515498">
    <property type="component" value="Chromosome"/>
</dbReference>
<dbReference type="InterPro" id="IPR012908">
    <property type="entry name" value="PGAP1-ab_dom-like"/>
</dbReference>
<feature type="region of interest" description="Disordered" evidence="1">
    <location>
        <begin position="1"/>
        <end position="45"/>
    </location>
</feature>
<dbReference type="PANTHER" id="PTHR47197:SF3">
    <property type="entry name" value="DIHYDRO-HEME D1 DEHYDROGENASE"/>
    <property type="match status" value="1"/>
</dbReference>
<dbReference type="PANTHER" id="PTHR47197">
    <property type="entry name" value="PROTEIN NIRF"/>
    <property type="match status" value="1"/>
</dbReference>
<dbReference type="GO" id="GO:0005509">
    <property type="term" value="F:calcium ion binding"/>
    <property type="evidence" value="ECO:0007669"/>
    <property type="project" value="InterPro"/>
</dbReference>
<dbReference type="InterPro" id="IPR051200">
    <property type="entry name" value="Host-pathogen_enzymatic-act"/>
</dbReference>
<dbReference type="Gene3D" id="2.130.10.10">
    <property type="entry name" value="YVTN repeat-like/Quinoprotein amine dehydrogenase"/>
    <property type="match status" value="4"/>
</dbReference>
<dbReference type="GO" id="GO:0016020">
    <property type="term" value="C:membrane"/>
    <property type="evidence" value="ECO:0007669"/>
    <property type="project" value="InterPro"/>
</dbReference>
<dbReference type="InterPro" id="IPR029058">
    <property type="entry name" value="AB_hydrolase_fold"/>
</dbReference>